<evidence type="ECO:0000313" key="5">
    <source>
        <dbReference type="EMBL" id="HAE0951588.1"/>
    </source>
</evidence>
<evidence type="ECO:0000313" key="6">
    <source>
        <dbReference type="EMBL" id="HAE7088345.1"/>
    </source>
</evidence>
<dbReference type="RefSeq" id="WP_000224930.1">
    <property type="nucleotide sequence ID" value="NZ_MZVM01000007.1"/>
</dbReference>
<evidence type="ECO:0000313" key="7">
    <source>
        <dbReference type="EMBL" id="HAE7754204.1"/>
    </source>
</evidence>
<evidence type="ECO:0000313" key="2">
    <source>
        <dbReference type="EMBL" id="HAB1256773.1"/>
    </source>
</evidence>
<sequence length="258" mass="29596">MATPLRASENYLIGLGELLESGTPIDEFTYRYVMRHFSSSLEGNDVSAVGFAYALNGEDEAAFEHFSKHLRPDSPMIANNFVVCLFRRCMFRKMHEVIFDLADTFGGKMLSMMAACEAFRIGDLELIKKYIEYHCTLLTDDEDRAGAEEYMQELIGKVSSCYESKVCTPAQFALLGHLAYSILERHRYVPHNLDLFSSMGGDYRVQVEKATPEKIVEMNAELAELICEQESLDDCELTARFTVEREEHKKDTYDYRKY</sequence>
<accession>A0A3V3CYJ3</accession>
<dbReference type="AlphaFoldDB" id="A0A3V3CYJ3"/>
<comment type="caution">
    <text evidence="7">The sequence shown here is derived from an EMBL/GenBank/DDBJ whole genome shotgun (WGS) entry which is preliminary data.</text>
</comment>
<evidence type="ECO:0000313" key="1">
    <source>
        <dbReference type="EMBL" id="HAB1126590.1"/>
    </source>
</evidence>
<dbReference type="EMBL" id="DAAFQL010000029">
    <property type="protein sequence ID" value="HAB1126590.1"/>
    <property type="molecule type" value="Genomic_DNA"/>
</dbReference>
<reference evidence="7" key="1">
    <citation type="journal article" date="2018" name="Genome Biol.">
        <title>SKESA: strategic k-mer extension for scrupulous assemblies.</title>
        <authorList>
            <person name="Souvorov A."/>
            <person name="Agarwala R."/>
            <person name="Lipman D.J."/>
        </authorList>
    </citation>
    <scope>NUCLEOTIDE SEQUENCE</scope>
    <source>
        <strain evidence="5">ILBSalm5409903</strain>
        <strain evidence="3">ILBSalm5410161</strain>
        <strain evidence="1">ILBSalm5410222</strain>
        <strain evidence="7">ILBSalm5516149</strain>
        <strain evidence="2">ILBSalm5516249</strain>
        <strain evidence="4">ILBSalm5516252</strain>
        <strain evidence="6">M133</strain>
    </source>
</reference>
<reference evidence="7" key="2">
    <citation type="submission" date="2018-07" db="EMBL/GenBank/DDBJ databases">
        <authorList>
            <consortium name="NCBI Pathogen Detection Project"/>
        </authorList>
    </citation>
    <scope>NUCLEOTIDE SEQUENCE</scope>
    <source>
        <strain evidence="5">ILBSalm5409903</strain>
        <strain evidence="3">ILBSalm5410161</strain>
        <strain evidence="1">ILBSalm5410222</strain>
        <strain evidence="7">ILBSalm5516149</strain>
        <strain evidence="2">ILBSalm5516249</strain>
        <strain evidence="4">ILBSalm5516252</strain>
        <strain evidence="6">M133</strain>
    </source>
</reference>
<proteinExistence type="predicted"/>
<protein>
    <submittedName>
        <fullName evidence="7">Uncharacterized protein</fullName>
    </submittedName>
</protein>
<name>A0A3V3CYJ3_SALEN</name>
<evidence type="ECO:0000313" key="4">
    <source>
        <dbReference type="EMBL" id="HAB3061199.1"/>
    </source>
</evidence>
<dbReference type="EMBL" id="DAAQUS010000025">
    <property type="protein sequence ID" value="HAE0951588.1"/>
    <property type="molecule type" value="Genomic_DNA"/>
</dbReference>
<dbReference type="EMBL" id="DAAGHF010000024">
    <property type="protein sequence ID" value="HAB3061199.1"/>
    <property type="molecule type" value="Genomic_DNA"/>
</dbReference>
<organism evidence="7">
    <name type="scientific">Salmonella enteritidis</name>
    <dbReference type="NCBI Taxonomy" id="149539"/>
    <lineage>
        <taxon>Bacteria</taxon>
        <taxon>Pseudomonadati</taxon>
        <taxon>Pseudomonadota</taxon>
        <taxon>Gammaproteobacteria</taxon>
        <taxon>Enterobacterales</taxon>
        <taxon>Enterobacteriaceae</taxon>
        <taxon>Salmonella</taxon>
    </lineage>
</organism>
<dbReference type="EMBL" id="DAATAE010000022">
    <property type="protein sequence ID" value="HAE7754204.1"/>
    <property type="molecule type" value="Genomic_DNA"/>
</dbReference>
<dbReference type="EMBL" id="DAAFSE010000025">
    <property type="protein sequence ID" value="HAB1256773.1"/>
    <property type="molecule type" value="Genomic_DNA"/>
</dbReference>
<dbReference type="EMBL" id="DAASUO010000027">
    <property type="protein sequence ID" value="HAE7088345.1"/>
    <property type="molecule type" value="Genomic_DNA"/>
</dbReference>
<evidence type="ECO:0000313" key="3">
    <source>
        <dbReference type="EMBL" id="HAB1518440.1"/>
    </source>
</evidence>
<dbReference type="EMBL" id="DAAFTU010000025">
    <property type="protein sequence ID" value="HAB1518440.1"/>
    <property type="molecule type" value="Genomic_DNA"/>
</dbReference>
<gene>
    <name evidence="5" type="ORF">G2730_23105</name>
    <name evidence="3" type="ORF">GI587_23100</name>
    <name evidence="1" type="ORF">GI605_23110</name>
    <name evidence="2" type="ORF">GI648_23230</name>
    <name evidence="4" type="ORF">GJF81_23245</name>
    <name evidence="6" type="ORF">GNB01_004555</name>
    <name evidence="7" type="ORF">GNB32_004673</name>
</gene>